<sequence length="118" mass="13487">MKKRNQYSITVDVNGGEYNQEFVILADSLSKVGRDKIIADGVTIQFNDQILELNSNKEDSNDYYKGQTLTVKEDCLNNFWKGGTVTVEDVDIHRGILIDGVVYLEKQVVDKYFSKEEE</sequence>
<proteinExistence type="predicted"/>
<dbReference type="OrthoDB" id="2895130at2"/>
<evidence type="ECO:0000313" key="1">
    <source>
        <dbReference type="EMBL" id="QJP88781.1"/>
    </source>
</evidence>
<dbReference type="AlphaFoldDB" id="A0A6M4JI55"/>
<accession>A0A6M4JI55</accession>
<name>A0A6M4JI55_BACSU</name>
<protein>
    <submittedName>
        <fullName evidence="1">Uncharacterized protein</fullName>
    </submittedName>
</protein>
<gene>
    <name evidence="1" type="ORF">HIR78_12450</name>
</gene>
<organism evidence="1">
    <name type="scientific">Bacillus subtilis (strain 168)</name>
    <dbReference type="NCBI Taxonomy" id="224308"/>
    <lineage>
        <taxon>Bacteria</taxon>
        <taxon>Bacillati</taxon>
        <taxon>Bacillota</taxon>
        <taxon>Bacilli</taxon>
        <taxon>Bacillales</taxon>
        <taxon>Bacillaceae</taxon>
        <taxon>Bacillus</taxon>
    </lineage>
</organism>
<dbReference type="KEGG" id="bsu:BSU20540"/>
<dbReference type="RefSeq" id="WP_009967487.1">
    <property type="nucleotide sequence ID" value="NC_000964.3"/>
</dbReference>
<dbReference type="EMBL" id="CP052842">
    <property type="protein sequence ID" value="QJP88781.1"/>
    <property type="molecule type" value="Genomic_DNA"/>
</dbReference>
<reference evidence="1" key="1">
    <citation type="submission" date="2020-04" db="EMBL/GenBank/DDBJ databases">
        <title>Phage recombination drives evolution of spore-forming Bacilli.</title>
        <authorList>
            <person name="Dragos A."/>
            <person name="Kovacs A.T."/>
        </authorList>
    </citation>
    <scope>NUCLEOTIDE SEQUENCE</scope>
    <source>
        <strain evidence="1">168</strain>
    </source>
</reference>